<dbReference type="GO" id="GO:0000049">
    <property type="term" value="F:tRNA binding"/>
    <property type="evidence" value="ECO:0007669"/>
    <property type="project" value="UniProtKB-UniRule"/>
</dbReference>
<dbReference type="GO" id="GO:0019843">
    <property type="term" value="F:rRNA binding"/>
    <property type="evidence" value="ECO:0007669"/>
    <property type="project" value="UniProtKB-UniRule"/>
</dbReference>
<protein>
    <recommendedName>
        <fullName evidence="6">Small ribosomal subunit protein uS7</fullName>
    </recommendedName>
</protein>
<dbReference type="GO" id="GO:0015935">
    <property type="term" value="C:small ribosomal subunit"/>
    <property type="evidence" value="ECO:0007669"/>
    <property type="project" value="InterPro"/>
</dbReference>
<evidence type="ECO:0000256" key="5">
    <source>
        <dbReference type="ARBA" id="ARBA00023274"/>
    </source>
</evidence>
<keyword evidence="5 6" id="KW-0687">Ribonucleoprotein</keyword>
<evidence type="ECO:0000256" key="2">
    <source>
        <dbReference type="ARBA" id="ARBA00022730"/>
    </source>
</evidence>
<dbReference type="InterPro" id="IPR036823">
    <property type="entry name" value="Ribosomal_uS7_dom_sf"/>
</dbReference>
<dbReference type="FunFam" id="1.10.455.10:FF:000001">
    <property type="entry name" value="30S ribosomal protein S7"/>
    <property type="match status" value="1"/>
</dbReference>
<dbReference type="InterPro" id="IPR023798">
    <property type="entry name" value="Ribosomal_uS7_dom"/>
</dbReference>
<dbReference type="Pfam" id="PF00177">
    <property type="entry name" value="Ribosomal_S7"/>
    <property type="match status" value="1"/>
</dbReference>
<dbReference type="PIRSF" id="PIRSF002122">
    <property type="entry name" value="RPS7p_RPS7a_RPS5e_RPS7o"/>
    <property type="match status" value="1"/>
</dbReference>
<dbReference type="PANTHER" id="PTHR11205">
    <property type="entry name" value="RIBOSOMAL PROTEIN S7"/>
    <property type="match status" value="1"/>
</dbReference>
<dbReference type="PROSITE" id="PS00052">
    <property type="entry name" value="RIBOSOMAL_S7"/>
    <property type="match status" value="1"/>
</dbReference>
<evidence type="ECO:0000256" key="4">
    <source>
        <dbReference type="ARBA" id="ARBA00022980"/>
    </source>
</evidence>
<dbReference type="AlphaFoldDB" id="A0A0G1RBA8"/>
<reference evidence="9 10" key="1">
    <citation type="journal article" date="2015" name="Nature">
        <title>rRNA introns, odd ribosomes, and small enigmatic genomes across a large radiation of phyla.</title>
        <authorList>
            <person name="Brown C.T."/>
            <person name="Hug L.A."/>
            <person name="Thomas B.C."/>
            <person name="Sharon I."/>
            <person name="Castelle C.J."/>
            <person name="Singh A."/>
            <person name="Wilkins M.J."/>
            <person name="Williams K.H."/>
            <person name="Banfield J.F."/>
        </authorList>
    </citation>
    <scope>NUCLEOTIDE SEQUENCE [LARGE SCALE GENOMIC DNA]</scope>
</reference>
<comment type="subunit">
    <text evidence="6">Part of the 30S ribosomal subunit. Contacts proteins S9 and S11.</text>
</comment>
<dbReference type="GO" id="GO:0003735">
    <property type="term" value="F:structural constituent of ribosome"/>
    <property type="evidence" value="ECO:0007669"/>
    <property type="project" value="InterPro"/>
</dbReference>
<keyword evidence="3 6" id="KW-0694">RNA-binding</keyword>
<keyword evidence="4 6" id="KW-0689">Ribosomal protein</keyword>
<dbReference type="InterPro" id="IPR020606">
    <property type="entry name" value="Ribosomal_uS7_CS"/>
</dbReference>
<keyword evidence="6" id="KW-0820">tRNA-binding</keyword>
<feature type="domain" description="Small ribosomal subunit protein uS7" evidence="8">
    <location>
        <begin position="1"/>
        <end position="149"/>
    </location>
</feature>
<organism evidence="9 10">
    <name type="scientific">Candidatus Azambacteria bacterium GW2011_GWA2_45_90</name>
    <dbReference type="NCBI Taxonomy" id="1618614"/>
    <lineage>
        <taxon>Bacteria</taxon>
        <taxon>Candidatus Azamiibacteriota</taxon>
    </lineage>
</organism>
<evidence type="ECO:0000313" key="10">
    <source>
        <dbReference type="Proteomes" id="UP000034644"/>
    </source>
</evidence>
<dbReference type="InterPro" id="IPR005717">
    <property type="entry name" value="Ribosomal_uS7_bac/org-type"/>
</dbReference>
<dbReference type="Proteomes" id="UP000034644">
    <property type="component" value="Unassembled WGS sequence"/>
</dbReference>
<evidence type="ECO:0000313" key="9">
    <source>
        <dbReference type="EMBL" id="KKU18130.1"/>
    </source>
</evidence>
<evidence type="ECO:0000256" key="3">
    <source>
        <dbReference type="ARBA" id="ARBA00022884"/>
    </source>
</evidence>
<dbReference type="HAMAP" id="MF_00480_B">
    <property type="entry name" value="Ribosomal_uS7_B"/>
    <property type="match status" value="1"/>
</dbReference>
<dbReference type="NCBIfam" id="TIGR01029">
    <property type="entry name" value="rpsG_bact"/>
    <property type="match status" value="1"/>
</dbReference>
<comment type="function">
    <text evidence="6">One of the primary rRNA binding proteins, it binds directly to 16S rRNA where it nucleates assembly of the head domain of the 30S subunit. Is located at the subunit interface close to the decoding center, probably blocks exit of the E-site tRNA.</text>
</comment>
<evidence type="ECO:0000256" key="6">
    <source>
        <dbReference type="HAMAP-Rule" id="MF_00480"/>
    </source>
</evidence>
<sequence length="156" mass="17822">MRRKIKAKKPINPDLKYDSTTIEKFINQIMKEGKKSVARTIMYDTMEEIKTKTKTENPLVVFDTAIKNSSPDLEVRSRRIGGANYQVPREVNPKRKLALAMRWLLEGARTKKGANMAKKLADELIAASKNEGFAAKKRENTHRMAEANKAFAHFAW</sequence>
<evidence type="ECO:0000259" key="8">
    <source>
        <dbReference type="Pfam" id="PF00177"/>
    </source>
</evidence>
<gene>
    <name evidence="6" type="primary">rpsG</name>
    <name evidence="9" type="ORF">UX27_C0022G0004</name>
</gene>
<dbReference type="EMBL" id="LCLO01000022">
    <property type="protein sequence ID" value="KKU18130.1"/>
    <property type="molecule type" value="Genomic_DNA"/>
</dbReference>
<accession>A0A0G1RBA8</accession>
<dbReference type="PATRIC" id="fig|1618614.3.peg.308"/>
<evidence type="ECO:0000256" key="1">
    <source>
        <dbReference type="ARBA" id="ARBA00007151"/>
    </source>
</evidence>
<comment type="similarity">
    <text evidence="1 6 7">Belongs to the universal ribosomal protein uS7 family.</text>
</comment>
<name>A0A0G1RBA8_9BACT</name>
<keyword evidence="2 6" id="KW-0699">rRNA-binding</keyword>
<comment type="caution">
    <text evidence="9">The sequence shown here is derived from an EMBL/GenBank/DDBJ whole genome shotgun (WGS) entry which is preliminary data.</text>
</comment>
<evidence type="ECO:0000256" key="7">
    <source>
        <dbReference type="RuleBase" id="RU003619"/>
    </source>
</evidence>
<dbReference type="InterPro" id="IPR000235">
    <property type="entry name" value="Ribosomal_uS7"/>
</dbReference>
<dbReference type="CDD" id="cd14869">
    <property type="entry name" value="uS7_Bacteria"/>
    <property type="match status" value="1"/>
</dbReference>
<proteinExistence type="inferred from homology"/>
<dbReference type="SUPFAM" id="SSF47973">
    <property type="entry name" value="Ribosomal protein S7"/>
    <property type="match status" value="1"/>
</dbReference>
<dbReference type="Gene3D" id="1.10.455.10">
    <property type="entry name" value="Ribosomal protein S7 domain"/>
    <property type="match status" value="1"/>
</dbReference>
<dbReference type="GO" id="GO:0006412">
    <property type="term" value="P:translation"/>
    <property type="evidence" value="ECO:0007669"/>
    <property type="project" value="UniProtKB-UniRule"/>
</dbReference>